<dbReference type="OrthoDB" id="10012223at2759"/>
<accession>A0A9N9E1J9</accession>
<dbReference type="Proteomes" id="UP000789342">
    <property type="component" value="Unassembled WGS sequence"/>
</dbReference>
<keyword evidence="7" id="KW-1185">Reference proteome</keyword>
<evidence type="ECO:0000313" key="7">
    <source>
        <dbReference type="Proteomes" id="UP000789342"/>
    </source>
</evidence>
<evidence type="ECO:0000256" key="3">
    <source>
        <dbReference type="ARBA" id="ARBA00022989"/>
    </source>
</evidence>
<feature type="transmembrane region" description="Helical" evidence="5">
    <location>
        <begin position="205"/>
        <end position="227"/>
    </location>
</feature>
<proteinExistence type="predicted"/>
<gene>
    <name evidence="6" type="ORF">AMORRO_LOCUS10242</name>
</gene>
<dbReference type="AlphaFoldDB" id="A0A9N9E1J9"/>
<evidence type="ECO:0000256" key="1">
    <source>
        <dbReference type="ARBA" id="ARBA00004141"/>
    </source>
</evidence>
<dbReference type="Pfam" id="PF07264">
    <property type="entry name" value="EI24"/>
    <property type="match status" value="1"/>
</dbReference>
<feature type="transmembrane region" description="Helical" evidence="5">
    <location>
        <begin position="26"/>
        <end position="51"/>
    </location>
</feature>
<evidence type="ECO:0000313" key="6">
    <source>
        <dbReference type="EMBL" id="CAG8657237.1"/>
    </source>
</evidence>
<name>A0A9N9E1J9_9GLOM</name>
<dbReference type="EMBL" id="CAJVPV010011049">
    <property type="protein sequence ID" value="CAG8657237.1"/>
    <property type="molecule type" value="Genomic_DNA"/>
</dbReference>
<comment type="subcellular location">
    <subcellularLocation>
        <location evidence="1">Membrane</location>
        <topology evidence="1">Multi-pass membrane protein</topology>
    </subcellularLocation>
</comment>
<keyword evidence="3 5" id="KW-1133">Transmembrane helix</keyword>
<dbReference type="PANTHER" id="PTHR34292">
    <property type="entry name" value="OUTER SPORE WALL PROTEIN LDS1"/>
    <property type="match status" value="1"/>
</dbReference>
<comment type="caution">
    <text evidence="6">The sequence shown here is derived from an EMBL/GenBank/DDBJ whole genome shotgun (WGS) entry which is preliminary data.</text>
</comment>
<dbReference type="InterPro" id="IPR052786">
    <property type="entry name" value="Spore_wall_assembly"/>
</dbReference>
<keyword evidence="2 5" id="KW-0812">Transmembrane</keyword>
<reference evidence="6" key="1">
    <citation type="submission" date="2021-06" db="EMBL/GenBank/DDBJ databases">
        <authorList>
            <person name="Kallberg Y."/>
            <person name="Tangrot J."/>
            <person name="Rosling A."/>
        </authorList>
    </citation>
    <scope>NUCLEOTIDE SEQUENCE</scope>
    <source>
        <strain evidence="6">CL551</strain>
    </source>
</reference>
<dbReference type="PANTHER" id="PTHR34292:SF2">
    <property type="entry name" value="OUTER SPORE WALL PROTEIN LDS1"/>
    <property type="match status" value="1"/>
</dbReference>
<dbReference type="InterPro" id="IPR059112">
    <property type="entry name" value="CysZ/EI24"/>
</dbReference>
<feature type="transmembrane region" description="Helical" evidence="5">
    <location>
        <begin position="138"/>
        <end position="169"/>
    </location>
</feature>
<sequence length="286" mass="32717">MTHPPSTYPIKGILYFFSNWVLVRRIIWILFLTVLFVLVIVGLTFGFLLTLQAHGLIKAGCPVWLAWVVASIFCLIESVIFTIIFYLIATPFWQDALFDDVLKLRGLGYVLKQQRNISETTLCFRGIGTGMLLALFQVYVLIITQVITLIVTMPLHALPVVGTFIYCYLNAWVMTWGHQLHYHLEIKELNVNQSRKLAWKNRDDYILFGMVAVALELIPIANFLFFWTNVVGAALWTADVLIEERRDELNRSIGFTAPFLEEAVVIPYQAMPNVDNYSNNNYGATL</sequence>
<organism evidence="6 7">
    <name type="scientific">Acaulospora morrowiae</name>
    <dbReference type="NCBI Taxonomy" id="94023"/>
    <lineage>
        <taxon>Eukaryota</taxon>
        <taxon>Fungi</taxon>
        <taxon>Fungi incertae sedis</taxon>
        <taxon>Mucoromycota</taxon>
        <taxon>Glomeromycotina</taxon>
        <taxon>Glomeromycetes</taxon>
        <taxon>Diversisporales</taxon>
        <taxon>Acaulosporaceae</taxon>
        <taxon>Acaulospora</taxon>
    </lineage>
</organism>
<feature type="transmembrane region" description="Helical" evidence="5">
    <location>
        <begin position="63"/>
        <end position="89"/>
    </location>
</feature>
<evidence type="ECO:0000256" key="4">
    <source>
        <dbReference type="ARBA" id="ARBA00023136"/>
    </source>
</evidence>
<protein>
    <submittedName>
        <fullName evidence="6">5026_t:CDS:1</fullName>
    </submittedName>
</protein>
<evidence type="ECO:0000256" key="2">
    <source>
        <dbReference type="ARBA" id="ARBA00022692"/>
    </source>
</evidence>
<evidence type="ECO:0000256" key="5">
    <source>
        <dbReference type="SAM" id="Phobius"/>
    </source>
</evidence>
<keyword evidence="4 5" id="KW-0472">Membrane</keyword>